<evidence type="ECO:0000256" key="2">
    <source>
        <dbReference type="ARBA" id="ARBA00012962"/>
    </source>
</evidence>
<evidence type="ECO:0000313" key="13">
    <source>
        <dbReference type="Proteomes" id="UP001461163"/>
    </source>
</evidence>
<gene>
    <name evidence="8 12" type="primary">aroE</name>
    <name evidence="12" type="ORF">WNY77_10965</name>
</gene>
<dbReference type="CDD" id="cd01065">
    <property type="entry name" value="NAD_bind_Shikimate_DH"/>
    <property type="match status" value="1"/>
</dbReference>
<dbReference type="EC" id="1.1.1.25" evidence="2 8"/>
<name>A0ABU9SWE7_9ALTE</name>
<dbReference type="InterPro" id="IPR041121">
    <property type="entry name" value="SDH_C"/>
</dbReference>
<feature type="binding site" evidence="8">
    <location>
        <position position="246"/>
    </location>
    <ligand>
        <name>shikimate</name>
        <dbReference type="ChEBI" id="CHEBI:36208"/>
    </ligand>
</feature>
<dbReference type="InterPro" id="IPR011342">
    <property type="entry name" value="Shikimate_DH"/>
</dbReference>
<feature type="binding site" evidence="8">
    <location>
        <position position="214"/>
    </location>
    <ligand>
        <name>NADP(+)</name>
        <dbReference type="ChEBI" id="CHEBI:58349"/>
    </ligand>
</feature>
<keyword evidence="4 8" id="KW-0521">NADP</keyword>
<dbReference type="GO" id="GO:0004764">
    <property type="term" value="F:shikimate 3-dehydrogenase (NADP+) activity"/>
    <property type="evidence" value="ECO:0007669"/>
    <property type="project" value="UniProtKB-EC"/>
</dbReference>
<dbReference type="InterPro" id="IPR036291">
    <property type="entry name" value="NAD(P)-bd_dom_sf"/>
</dbReference>
<comment type="caution">
    <text evidence="8">Lacks conserved residue(s) required for the propagation of feature annotation.</text>
</comment>
<comment type="subunit">
    <text evidence="8">Homodimer.</text>
</comment>
<dbReference type="Pfam" id="PF18317">
    <property type="entry name" value="SDH_C"/>
    <property type="match status" value="1"/>
</dbReference>
<proteinExistence type="inferred from homology"/>
<organism evidence="12 13">
    <name type="scientific">Paraglaciecola mesophila</name>
    <dbReference type="NCBI Taxonomy" id="197222"/>
    <lineage>
        <taxon>Bacteria</taxon>
        <taxon>Pseudomonadati</taxon>
        <taxon>Pseudomonadota</taxon>
        <taxon>Gammaproteobacteria</taxon>
        <taxon>Alteromonadales</taxon>
        <taxon>Alteromonadaceae</taxon>
        <taxon>Paraglaciecola</taxon>
    </lineage>
</organism>
<comment type="function">
    <text evidence="8">Involved in the biosynthesis of the chorismate, which leads to the biosynthesis of aromatic amino acids. Catalyzes the reversible NADPH linked reduction of 3-dehydroshikimate (DHSA) to yield shikimate (SA).</text>
</comment>
<evidence type="ECO:0000259" key="10">
    <source>
        <dbReference type="Pfam" id="PF08501"/>
    </source>
</evidence>
<evidence type="ECO:0000256" key="1">
    <source>
        <dbReference type="ARBA" id="ARBA00004871"/>
    </source>
</evidence>
<dbReference type="Gene3D" id="3.40.50.10860">
    <property type="entry name" value="Leucine Dehydrogenase, chain A, domain 1"/>
    <property type="match status" value="1"/>
</dbReference>
<feature type="domain" description="Shikimate dehydrogenase substrate binding N-terminal" evidence="10">
    <location>
        <begin position="6"/>
        <end position="88"/>
    </location>
</feature>
<feature type="binding site" evidence="8">
    <location>
        <position position="61"/>
    </location>
    <ligand>
        <name>shikimate</name>
        <dbReference type="ChEBI" id="CHEBI:36208"/>
    </ligand>
</feature>
<evidence type="ECO:0000259" key="9">
    <source>
        <dbReference type="Pfam" id="PF01488"/>
    </source>
</evidence>
<evidence type="ECO:0000256" key="3">
    <source>
        <dbReference type="ARBA" id="ARBA00022605"/>
    </source>
</evidence>
<reference evidence="12 13" key="1">
    <citation type="submission" date="2024-03" db="EMBL/GenBank/DDBJ databases">
        <title>Community enrichment and isolation of bacterial strains for fucoidan degradation.</title>
        <authorList>
            <person name="Sichert A."/>
        </authorList>
    </citation>
    <scope>NUCLEOTIDE SEQUENCE [LARGE SCALE GENOMIC DNA]</scope>
    <source>
        <strain evidence="12 13">AS12</strain>
    </source>
</reference>
<dbReference type="Gene3D" id="3.40.50.720">
    <property type="entry name" value="NAD(P)-binding Rossmann-like Domain"/>
    <property type="match status" value="1"/>
</dbReference>
<comment type="similarity">
    <text evidence="8">Belongs to the shikimate dehydrogenase family.</text>
</comment>
<feature type="binding site" evidence="8">
    <location>
        <position position="102"/>
    </location>
    <ligand>
        <name>shikimate</name>
        <dbReference type="ChEBI" id="CHEBI:36208"/>
    </ligand>
</feature>
<dbReference type="NCBIfam" id="TIGR00507">
    <property type="entry name" value="aroE"/>
    <property type="match status" value="1"/>
</dbReference>
<feature type="binding site" evidence="8">
    <location>
        <position position="86"/>
    </location>
    <ligand>
        <name>shikimate</name>
        <dbReference type="ChEBI" id="CHEBI:36208"/>
    </ligand>
</feature>
<feature type="domain" description="Quinate/shikimate 5-dehydrogenase/glutamyl-tRNA reductase" evidence="9">
    <location>
        <begin position="111"/>
        <end position="192"/>
    </location>
</feature>
<dbReference type="HAMAP" id="MF_00222">
    <property type="entry name" value="Shikimate_DH_AroE"/>
    <property type="match status" value="1"/>
</dbReference>
<feature type="active site" description="Proton acceptor" evidence="8">
    <location>
        <position position="65"/>
    </location>
</feature>
<comment type="caution">
    <text evidence="12">The sequence shown here is derived from an EMBL/GenBank/DDBJ whole genome shotgun (WGS) entry which is preliminary data.</text>
</comment>
<keyword evidence="5 8" id="KW-0560">Oxidoreductase</keyword>
<evidence type="ECO:0000256" key="7">
    <source>
        <dbReference type="ARBA" id="ARBA00049442"/>
    </source>
</evidence>
<feature type="domain" description="SDH C-terminal" evidence="11">
    <location>
        <begin position="239"/>
        <end position="269"/>
    </location>
</feature>
<feature type="binding site" evidence="8">
    <location>
        <begin position="126"/>
        <end position="130"/>
    </location>
    <ligand>
        <name>NADP(+)</name>
        <dbReference type="ChEBI" id="CHEBI:58349"/>
    </ligand>
</feature>
<feature type="binding site" evidence="8">
    <location>
        <begin position="14"/>
        <end position="16"/>
    </location>
    <ligand>
        <name>shikimate</name>
        <dbReference type="ChEBI" id="CHEBI:36208"/>
    </ligand>
</feature>
<dbReference type="NCBIfam" id="NF001310">
    <property type="entry name" value="PRK00258.1-2"/>
    <property type="match status" value="1"/>
</dbReference>
<dbReference type="SUPFAM" id="SSF51735">
    <property type="entry name" value="NAD(P)-binding Rossmann-fold domains"/>
    <property type="match status" value="1"/>
</dbReference>
<evidence type="ECO:0000256" key="4">
    <source>
        <dbReference type="ARBA" id="ARBA00022857"/>
    </source>
</evidence>
<dbReference type="Pfam" id="PF01488">
    <property type="entry name" value="Shikimate_DH"/>
    <property type="match status" value="1"/>
</dbReference>
<accession>A0ABU9SWE7</accession>
<evidence type="ECO:0000313" key="12">
    <source>
        <dbReference type="EMBL" id="MEM5497915.1"/>
    </source>
</evidence>
<evidence type="ECO:0000256" key="5">
    <source>
        <dbReference type="ARBA" id="ARBA00023002"/>
    </source>
</evidence>
<sequence length="272" mass="29925">MDRYAVFGNPIEHSKSPLIHTLFAKQTQQVIEYGRQQPDTNGFNDAINTFFTEGFIGANVTSPFKLDAFRFANELTPRAKAAEAVNTLYKRQDGSILGDNTDGAGLVQDLQRLWGELNGKRLLLIGAGGATRGVILPLLTAKVQNIHIANRTASKAQQLGDRFKKEGAITASGFNDIPEIQFDLIVNCTSSSLDGGLPEITPSIFTNASYAYDMTYKAQATSFMVWAEECNPDIRTADGLGMLVGQAAESFYVWRNVRPKIEPIIEIVREML</sequence>
<keyword evidence="13" id="KW-1185">Reference proteome</keyword>
<evidence type="ECO:0000256" key="6">
    <source>
        <dbReference type="ARBA" id="ARBA00023141"/>
    </source>
</evidence>
<feature type="binding site" evidence="8">
    <location>
        <begin position="150"/>
        <end position="155"/>
    </location>
    <ligand>
        <name>NADP(+)</name>
        <dbReference type="ChEBI" id="CHEBI:58349"/>
    </ligand>
</feature>
<dbReference type="EMBL" id="JBBMQS010000005">
    <property type="protein sequence ID" value="MEM5497915.1"/>
    <property type="molecule type" value="Genomic_DNA"/>
</dbReference>
<dbReference type="SUPFAM" id="SSF53223">
    <property type="entry name" value="Aminoacid dehydrogenase-like, N-terminal domain"/>
    <property type="match status" value="1"/>
</dbReference>
<feature type="binding site" evidence="8">
    <location>
        <position position="239"/>
    </location>
    <ligand>
        <name>NADP(+)</name>
        <dbReference type="ChEBI" id="CHEBI:58349"/>
    </ligand>
</feature>
<dbReference type="InterPro" id="IPR022893">
    <property type="entry name" value="Shikimate_DH_fam"/>
</dbReference>
<dbReference type="PANTHER" id="PTHR21089">
    <property type="entry name" value="SHIKIMATE DEHYDROGENASE"/>
    <property type="match status" value="1"/>
</dbReference>
<dbReference type="PANTHER" id="PTHR21089:SF1">
    <property type="entry name" value="BIFUNCTIONAL 3-DEHYDROQUINATE DEHYDRATASE_SHIKIMATE DEHYDROGENASE, CHLOROPLASTIC"/>
    <property type="match status" value="1"/>
</dbReference>
<dbReference type="Pfam" id="PF08501">
    <property type="entry name" value="Shikimate_dh_N"/>
    <property type="match status" value="1"/>
</dbReference>
<dbReference type="InterPro" id="IPR046346">
    <property type="entry name" value="Aminoacid_DH-like_N_sf"/>
</dbReference>
<comment type="pathway">
    <text evidence="1 8">Metabolic intermediate biosynthesis; chorismate biosynthesis; chorismate from D-erythrose 4-phosphate and phosphoenolpyruvate: step 4/7.</text>
</comment>
<dbReference type="Proteomes" id="UP001461163">
    <property type="component" value="Unassembled WGS sequence"/>
</dbReference>
<dbReference type="InterPro" id="IPR006151">
    <property type="entry name" value="Shikm_DH/Glu-tRNA_Rdtase"/>
</dbReference>
<evidence type="ECO:0000256" key="8">
    <source>
        <dbReference type="HAMAP-Rule" id="MF_00222"/>
    </source>
</evidence>
<comment type="catalytic activity">
    <reaction evidence="7 8">
        <text>shikimate + NADP(+) = 3-dehydroshikimate + NADPH + H(+)</text>
        <dbReference type="Rhea" id="RHEA:17737"/>
        <dbReference type="ChEBI" id="CHEBI:15378"/>
        <dbReference type="ChEBI" id="CHEBI:16630"/>
        <dbReference type="ChEBI" id="CHEBI:36208"/>
        <dbReference type="ChEBI" id="CHEBI:57783"/>
        <dbReference type="ChEBI" id="CHEBI:58349"/>
        <dbReference type="EC" id="1.1.1.25"/>
    </reaction>
</comment>
<feature type="binding site" evidence="8">
    <location>
        <position position="216"/>
    </location>
    <ligand>
        <name>shikimate</name>
        <dbReference type="ChEBI" id="CHEBI:36208"/>
    </ligand>
</feature>
<dbReference type="RefSeq" id="WP_342881702.1">
    <property type="nucleotide sequence ID" value="NZ_JBBMQS010000005.1"/>
</dbReference>
<evidence type="ECO:0000259" key="11">
    <source>
        <dbReference type="Pfam" id="PF18317"/>
    </source>
</evidence>
<dbReference type="InterPro" id="IPR013708">
    <property type="entry name" value="Shikimate_DH-bd_N"/>
</dbReference>
<keyword evidence="6 8" id="KW-0057">Aromatic amino acid biosynthesis</keyword>
<protein>
    <recommendedName>
        <fullName evidence="2 8">Shikimate dehydrogenase (NADP(+))</fullName>
        <shortName evidence="8">SDH</shortName>
        <ecNumber evidence="2 8">1.1.1.25</ecNumber>
    </recommendedName>
</protein>
<keyword evidence="3 8" id="KW-0028">Amino-acid biosynthesis</keyword>